<dbReference type="OrthoDB" id="3945550at2759"/>
<evidence type="ECO:0000313" key="2">
    <source>
        <dbReference type="Proteomes" id="UP000235786"/>
    </source>
</evidence>
<dbReference type="Proteomes" id="UP000235786">
    <property type="component" value="Unassembled WGS sequence"/>
</dbReference>
<protein>
    <recommendedName>
        <fullName evidence="3">F-box domain-containing protein</fullName>
    </recommendedName>
</protein>
<dbReference type="STRING" id="1149755.A0A2J6R3K0"/>
<sequence length="715" mass="81592">MVQIRKYFSKGQQQKKSAHKPEHLPVLVRITSRKPVPLNPSRPSLAQLPDDVVLLVLTFVEESDLRTIASLSSLLYEHARHVQHHTMYIDLDKHRKAQGLLDILACNLLLPAVRVLEVRDSNDRKINQEGREEGELLSRLTNMLPRMTGLRDLHWQIPRPSMHDSSWPMSAPIPRAFLNHIPMSTRLHTSVAALDEPHDLARAFLVQLVDNQNLFSLSVEIAFIDELLCRTTTRILKQVLLSCPRLARLPLLSIGPPFRRGDPWDGPGMVAPYCGLGFSGGERPLALEELCMTYYPWGVEPTPGRALPVLYSLGYPEKNSEVGYWAEMFDWSKLRRMSYIPSVLALEIAPKLMSLEEFGYTKKFVLCWSERELITFLEQIPTVLKVLSVPRWSNVSNKPSPITRHGASLCNLKIHHKEPWKVDSLLTDADLTTLCNGLPNLAELALDIRRDETRHSWPYSTLNIIAMFPSLRSVKLWFELRDERFAPPMPYVTVSETRHLFAYLRERNKKIQHLELCSGAPNGWSWDGEPSWATQNSIHLVCEVSIQDGDAADGFARVTCPNFSTDMNLELGRLAKKTRRGRRVVAEDATRLLLEVALYGPLTFEEWLSWNKRLRERSEKVLRQQIPLSKRLVSTASSCISSVEDGLLWVVGVWVHAGSEKKRLEDLWVVEECMRSFSLGTARFHVKIEVDYVSWCIPSSVQYIINDQDIREAGG</sequence>
<reference evidence="1 2" key="1">
    <citation type="submission" date="2016-04" db="EMBL/GenBank/DDBJ databases">
        <title>A degradative enzymes factory behind the ericoid mycorrhizal symbiosis.</title>
        <authorList>
            <consortium name="DOE Joint Genome Institute"/>
            <person name="Martino E."/>
            <person name="Morin E."/>
            <person name="Grelet G."/>
            <person name="Kuo A."/>
            <person name="Kohler A."/>
            <person name="Daghino S."/>
            <person name="Barry K."/>
            <person name="Choi C."/>
            <person name="Cichocki N."/>
            <person name="Clum A."/>
            <person name="Copeland A."/>
            <person name="Hainaut M."/>
            <person name="Haridas S."/>
            <person name="Labutti K."/>
            <person name="Lindquist E."/>
            <person name="Lipzen A."/>
            <person name="Khouja H.-R."/>
            <person name="Murat C."/>
            <person name="Ohm R."/>
            <person name="Olson A."/>
            <person name="Spatafora J."/>
            <person name="Veneault-Fourrey C."/>
            <person name="Henrissat B."/>
            <person name="Grigoriev I."/>
            <person name="Martin F."/>
            <person name="Perotto S."/>
        </authorList>
    </citation>
    <scope>NUCLEOTIDE SEQUENCE [LARGE SCALE GENOMIC DNA]</scope>
    <source>
        <strain evidence="1 2">F</strain>
    </source>
</reference>
<dbReference type="AlphaFoldDB" id="A0A2J6R3K0"/>
<dbReference type="EMBL" id="KZ613957">
    <property type="protein sequence ID" value="PMD33049.1"/>
    <property type="molecule type" value="Genomic_DNA"/>
</dbReference>
<proteinExistence type="predicted"/>
<evidence type="ECO:0000313" key="1">
    <source>
        <dbReference type="EMBL" id="PMD33049.1"/>
    </source>
</evidence>
<accession>A0A2J6R3K0</accession>
<gene>
    <name evidence="1" type="ORF">L207DRAFT_571789</name>
</gene>
<keyword evidence="2" id="KW-1185">Reference proteome</keyword>
<organism evidence="1 2">
    <name type="scientific">Hyaloscypha variabilis (strain UAMH 11265 / GT02V1 / F)</name>
    <name type="common">Meliniomyces variabilis</name>
    <dbReference type="NCBI Taxonomy" id="1149755"/>
    <lineage>
        <taxon>Eukaryota</taxon>
        <taxon>Fungi</taxon>
        <taxon>Dikarya</taxon>
        <taxon>Ascomycota</taxon>
        <taxon>Pezizomycotina</taxon>
        <taxon>Leotiomycetes</taxon>
        <taxon>Helotiales</taxon>
        <taxon>Hyaloscyphaceae</taxon>
        <taxon>Hyaloscypha</taxon>
        <taxon>Hyaloscypha variabilis</taxon>
    </lineage>
</organism>
<name>A0A2J6R3K0_HYAVF</name>
<evidence type="ECO:0008006" key="3">
    <source>
        <dbReference type="Google" id="ProtNLM"/>
    </source>
</evidence>